<evidence type="ECO:0000313" key="2">
    <source>
        <dbReference type="EMBL" id="TQV78737.1"/>
    </source>
</evidence>
<dbReference type="Pfam" id="PF03422">
    <property type="entry name" value="CBM_6"/>
    <property type="match status" value="1"/>
</dbReference>
<protein>
    <submittedName>
        <fullName evidence="2">Carbohydrate-binding protein</fullName>
    </submittedName>
</protein>
<dbReference type="Proteomes" id="UP000319732">
    <property type="component" value="Unassembled WGS sequence"/>
</dbReference>
<dbReference type="InterPro" id="IPR008979">
    <property type="entry name" value="Galactose-bd-like_sf"/>
</dbReference>
<keyword evidence="3" id="KW-1185">Reference proteome</keyword>
<dbReference type="Gene3D" id="2.60.120.260">
    <property type="entry name" value="Galactose-binding domain-like"/>
    <property type="match status" value="1"/>
</dbReference>
<gene>
    <name evidence="2" type="ORF">FKG94_11985</name>
</gene>
<dbReference type="GO" id="GO:0030246">
    <property type="term" value="F:carbohydrate binding"/>
    <property type="evidence" value="ECO:0007669"/>
    <property type="project" value="InterPro"/>
</dbReference>
<accession>A0A545TND5</accession>
<dbReference type="AlphaFoldDB" id="A0A545TND5"/>
<reference evidence="2 3" key="1">
    <citation type="submission" date="2019-06" db="EMBL/GenBank/DDBJ databases">
        <title>Whole genome sequence for Cellvibrionaceae sp. R142.</title>
        <authorList>
            <person name="Wang G."/>
        </authorList>
    </citation>
    <scope>NUCLEOTIDE SEQUENCE [LARGE SCALE GENOMIC DNA]</scope>
    <source>
        <strain evidence="2 3">R142</strain>
    </source>
</reference>
<evidence type="ECO:0000313" key="3">
    <source>
        <dbReference type="Proteomes" id="UP000319732"/>
    </source>
</evidence>
<organism evidence="2 3">
    <name type="scientific">Exilibacterium tricleocarpae</name>
    <dbReference type="NCBI Taxonomy" id="2591008"/>
    <lineage>
        <taxon>Bacteria</taxon>
        <taxon>Pseudomonadati</taxon>
        <taxon>Pseudomonadota</taxon>
        <taxon>Gammaproteobacteria</taxon>
        <taxon>Cellvibrionales</taxon>
        <taxon>Cellvibrionaceae</taxon>
        <taxon>Exilibacterium</taxon>
    </lineage>
</organism>
<dbReference type="InterPro" id="IPR005084">
    <property type="entry name" value="CBM6"/>
</dbReference>
<dbReference type="EMBL" id="VHSG01000012">
    <property type="protein sequence ID" value="TQV78737.1"/>
    <property type="molecule type" value="Genomic_DNA"/>
</dbReference>
<sequence>MNSVQPGDAVNVGATGGWQSWQTVSTAAAQLSQGTQTLRVQVQSGGFTLSWIDIRMKPRPQKCQYRLSA</sequence>
<name>A0A545TND5_9GAMM</name>
<comment type="caution">
    <text evidence="2">The sequence shown here is derived from an EMBL/GenBank/DDBJ whole genome shotgun (WGS) entry which is preliminary data.</text>
</comment>
<feature type="domain" description="CBM6" evidence="1">
    <location>
        <begin position="8"/>
        <end position="54"/>
    </location>
</feature>
<proteinExistence type="predicted"/>
<evidence type="ECO:0000259" key="1">
    <source>
        <dbReference type="Pfam" id="PF03422"/>
    </source>
</evidence>
<dbReference type="SUPFAM" id="SSF49785">
    <property type="entry name" value="Galactose-binding domain-like"/>
    <property type="match status" value="1"/>
</dbReference>